<reference evidence="10" key="1">
    <citation type="submission" date="2020-07" db="EMBL/GenBank/DDBJ databases">
        <title>novel species isolated from the respiratory tract of Marmot.</title>
        <authorList>
            <person name="Zhang G."/>
        </authorList>
    </citation>
    <scope>NUCLEOTIDE SEQUENCE [LARGE SCALE GENOMIC DNA]</scope>
    <source>
        <strain evidence="10">686</strain>
    </source>
</reference>
<sequence length="253" mass="26610">MSTNLSLLLVVGVMAACGVYLLMERSLVRMLFGLLLCGNAINLMIIVISGGMGNPPIMGRSSENRAADADPLAQGMVLTAIVITMGVAAFVLALVYRLFVINRDDDDLEDDVEDRKILAQSLGSAPDRDRSDDPVTLSDTLTGDYFDDKGNPMTPEEVAARHSALYETDIMPTDSDVIDEVGGGDEEPDSDSAAETASREAGPDVHGPGELGPDEVGPKGSDADAAPTIEADTDDTAEDADETTDDTTEGDGR</sequence>
<name>A0A7D7LYQ2_9ACTN</name>
<keyword evidence="5 8" id="KW-1133">Transmembrane helix</keyword>
<dbReference type="KEGG" id="gji:H1R19_02730"/>
<evidence type="ECO:0000256" key="5">
    <source>
        <dbReference type="ARBA" id="ARBA00022989"/>
    </source>
</evidence>
<comment type="subcellular location">
    <subcellularLocation>
        <location evidence="1">Cell membrane</location>
        <topology evidence="1">Multi-pass membrane protein</topology>
    </subcellularLocation>
</comment>
<keyword evidence="3" id="KW-1003">Cell membrane</keyword>
<keyword evidence="6 8" id="KW-0472">Membrane</keyword>
<organism evidence="9 10">
    <name type="scientific">Gordonia jinghuaiqii</name>
    <dbReference type="NCBI Taxonomy" id="2758710"/>
    <lineage>
        <taxon>Bacteria</taxon>
        <taxon>Bacillati</taxon>
        <taxon>Actinomycetota</taxon>
        <taxon>Actinomycetes</taxon>
        <taxon>Mycobacteriales</taxon>
        <taxon>Gordoniaceae</taxon>
        <taxon>Gordonia</taxon>
    </lineage>
</organism>
<dbReference type="InterPro" id="IPR050601">
    <property type="entry name" value="CPA3_antiporter_subunitC"/>
</dbReference>
<dbReference type="Gene3D" id="1.10.287.3510">
    <property type="match status" value="1"/>
</dbReference>
<evidence type="ECO:0000256" key="2">
    <source>
        <dbReference type="ARBA" id="ARBA00010388"/>
    </source>
</evidence>
<feature type="transmembrane region" description="Helical" evidence="8">
    <location>
        <begin position="6"/>
        <end position="23"/>
    </location>
</feature>
<keyword evidence="4 8" id="KW-0812">Transmembrane</keyword>
<dbReference type="InterPro" id="IPR039428">
    <property type="entry name" value="NUOK/Mnh_C1-like"/>
</dbReference>
<dbReference type="GO" id="GO:0005886">
    <property type="term" value="C:plasma membrane"/>
    <property type="evidence" value="ECO:0007669"/>
    <property type="project" value="UniProtKB-SubCell"/>
</dbReference>
<dbReference type="Pfam" id="PF00420">
    <property type="entry name" value="Oxidored_q2"/>
    <property type="match status" value="1"/>
</dbReference>
<evidence type="ECO:0000256" key="8">
    <source>
        <dbReference type="SAM" id="Phobius"/>
    </source>
</evidence>
<accession>A0A7D7LYQ2</accession>
<feature type="transmembrane region" description="Helical" evidence="8">
    <location>
        <begin position="30"/>
        <end position="52"/>
    </location>
</feature>
<evidence type="ECO:0000256" key="7">
    <source>
        <dbReference type="SAM" id="MobiDB-lite"/>
    </source>
</evidence>
<evidence type="ECO:0000313" key="10">
    <source>
        <dbReference type="Proteomes" id="UP000515663"/>
    </source>
</evidence>
<dbReference type="EMBL" id="CP059491">
    <property type="protein sequence ID" value="QMT02116.1"/>
    <property type="molecule type" value="Genomic_DNA"/>
</dbReference>
<evidence type="ECO:0000313" key="9">
    <source>
        <dbReference type="EMBL" id="QMT02116.1"/>
    </source>
</evidence>
<dbReference type="RefSeq" id="WP_188331121.1">
    <property type="nucleotide sequence ID" value="NZ_CP059491.1"/>
</dbReference>
<dbReference type="PANTHER" id="PTHR34583:SF2">
    <property type="entry name" value="ANTIPORTER SUBUNIT MNHC2-RELATED"/>
    <property type="match status" value="1"/>
</dbReference>
<feature type="compositionally biased region" description="Acidic residues" evidence="7">
    <location>
        <begin position="231"/>
        <end position="253"/>
    </location>
</feature>
<proteinExistence type="inferred from homology"/>
<protein>
    <submittedName>
        <fullName evidence="9">Na(+)/H(+) antiporter subunit C</fullName>
    </submittedName>
</protein>
<dbReference type="NCBIfam" id="NF005929">
    <property type="entry name" value="PRK07946.1"/>
    <property type="match status" value="1"/>
</dbReference>
<feature type="transmembrane region" description="Helical" evidence="8">
    <location>
        <begin position="72"/>
        <end position="96"/>
    </location>
</feature>
<dbReference type="Proteomes" id="UP000515663">
    <property type="component" value="Chromosome"/>
</dbReference>
<evidence type="ECO:0000256" key="1">
    <source>
        <dbReference type="ARBA" id="ARBA00004651"/>
    </source>
</evidence>
<feature type="compositionally biased region" description="Acidic residues" evidence="7">
    <location>
        <begin position="176"/>
        <end position="192"/>
    </location>
</feature>
<dbReference type="PANTHER" id="PTHR34583">
    <property type="entry name" value="ANTIPORTER SUBUNIT MNHC2-RELATED"/>
    <property type="match status" value="1"/>
</dbReference>
<comment type="similarity">
    <text evidence="2">Belongs to the CPA3 antiporters (TC 2.A.63) subunit C family.</text>
</comment>
<evidence type="ECO:0000256" key="4">
    <source>
        <dbReference type="ARBA" id="ARBA00022692"/>
    </source>
</evidence>
<evidence type="ECO:0000256" key="6">
    <source>
        <dbReference type="ARBA" id="ARBA00023136"/>
    </source>
</evidence>
<gene>
    <name evidence="9" type="ORF">H1R19_02730</name>
</gene>
<feature type="region of interest" description="Disordered" evidence="7">
    <location>
        <begin position="122"/>
        <end position="253"/>
    </location>
</feature>
<keyword evidence="10" id="KW-1185">Reference proteome</keyword>
<evidence type="ECO:0000256" key="3">
    <source>
        <dbReference type="ARBA" id="ARBA00022475"/>
    </source>
</evidence>
<dbReference type="AlphaFoldDB" id="A0A7D7LYQ2"/>